<comment type="caution">
    <text evidence="2">The sequence shown here is derived from an EMBL/GenBank/DDBJ whole genome shotgun (WGS) entry which is preliminary data.</text>
</comment>
<dbReference type="EMBL" id="JANJYJ010000007">
    <property type="protein sequence ID" value="KAK3198775.1"/>
    <property type="molecule type" value="Genomic_DNA"/>
</dbReference>
<organism evidence="2 3">
    <name type="scientific">Dipteronia sinensis</name>
    <dbReference type="NCBI Taxonomy" id="43782"/>
    <lineage>
        <taxon>Eukaryota</taxon>
        <taxon>Viridiplantae</taxon>
        <taxon>Streptophyta</taxon>
        <taxon>Embryophyta</taxon>
        <taxon>Tracheophyta</taxon>
        <taxon>Spermatophyta</taxon>
        <taxon>Magnoliopsida</taxon>
        <taxon>eudicotyledons</taxon>
        <taxon>Gunneridae</taxon>
        <taxon>Pentapetalae</taxon>
        <taxon>rosids</taxon>
        <taxon>malvids</taxon>
        <taxon>Sapindales</taxon>
        <taxon>Sapindaceae</taxon>
        <taxon>Hippocastanoideae</taxon>
        <taxon>Acereae</taxon>
        <taxon>Dipteronia</taxon>
    </lineage>
</organism>
<feature type="domain" description="RNase H type-1" evidence="1">
    <location>
        <begin position="68"/>
        <end position="149"/>
    </location>
</feature>
<dbReference type="InterPro" id="IPR052929">
    <property type="entry name" value="RNase_H-like_EbsB-rel"/>
</dbReference>
<dbReference type="PANTHER" id="PTHR47074:SF48">
    <property type="entry name" value="POLYNUCLEOTIDYL TRANSFERASE, RIBONUCLEASE H-LIKE SUPERFAMILY PROTEIN"/>
    <property type="match status" value="1"/>
</dbReference>
<dbReference type="GO" id="GO:0004523">
    <property type="term" value="F:RNA-DNA hybrid ribonuclease activity"/>
    <property type="evidence" value="ECO:0007669"/>
    <property type="project" value="InterPro"/>
</dbReference>
<dbReference type="InterPro" id="IPR002156">
    <property type="entry name" value="RNaseH_domain"/>
</dbReference>
<proteinExistence type="predicted"/>
<keyword evidence="3" id="KW-1185">Reference proteome</keyword>
<reference evidence="2" key="1">
    <citation type="journal article" date="2023" name="Plant J.">
        <title>Genome sequences and population genomics provide insights into the demographic history, inbreeding, and mutation load of two 'living fossil' tree species of Dipteronia.</title>
        <authorList>
            <person name="Feng Y."/>
            <person name="Comes H.P."/>
            <person name="Chen J."/>
            <person name="Zhu S."/>
            <person name="Lu R."/>
            <person name="Zhang X."/>
            <person name="Li P."/>
            <person name="Qiu J."/>
            <person name="Olsen K.M."/>
            <person name="Qiu Y."/>
        </authorList>
    </citation>
    <scope>NUCLEOTIDE SEQUENCE</scope>
    <source>
        <strain evidence="2">NBL</strain>
    </source>
</reference>
<dbReference type="AlphaFoldDB" id="A0AAE0DZI6"/>
<name>A0AAE0DZI6_9ROSI</name>
<dbReference type="InterPro" id="IPR044730">
    <property type="entry name" value="RNase_H-like_dom_plant"/>
</dbReference>
<evidence type="ECO:0000313" key="3">
    <source>
        <dbReference type="Proteomes" id="UP001281410"/>
    </source>
</evidence>
<evidence type="ECO:0000313" key="2">
    <source>
        <dbReference type="EMBL" id="KAK3198775.1"/>
    </source>
</evidence>
<dbReference type="GO" id="GO:0003676">
    <property type="term" value="F:nucleic acid binding"/>
    <property type="evidence" value="ECO:0007669"/>
    <property type="project" value="InterPro"/>
</dbReference>
<dbReference type="PANTHER" id="PTHR47074">
    <property type="entry name" value="BNAC02G40300D PROTEIN"/>
    <property type="match status" value="1"/>
</dbReference>
<dbReference type="Proteomes" id="UP001281410">
    <property type="component" value="Unassembled WGS sequence"/>
</dbReference>
<gene>
    <name evidence="2" type="ORF">Dsin_022190</name>
</gene>
<dbReference type="Pfam" id="PF13456">
    <property type="entry name" value="RVT_3"/>
    <property type="match status" value="1"/>
</dbReference>
<accession>A0AAE0DZI6</accession>
<dbReference type="CDD" id="cd06222">
    <property type="entry name" value="RNase_H_like"/>
    <property type="match status" value="1"/>
</dbReference>
<protein>
    <recommendedName>
        <fullName evidence="1">RNase H type-1 domain-containing protein</fullName>
    </recommendedName>
</protein>
<evidence type="ECO:0000259" key="1">
    <source>
        <dbReference type="Pfam" id="PF13456"/>
    </source>
</evidence>
<sequence>MISLVLIQLGVAITRSFPDLRFRASRALVYRSLGGNFYRGSKFQAKVKLLALGIDFARIMVMPRPLKVVAEALAVHKGLMFARDACLLPCVVETNAQMVVKLIDSDSTPLSDVGIVINDILEFLDCHPIVKVIFASRKTNMTAHRLAKLGFSIDSALFWMEEVLPCVALIVFGDRLAQL</sequence>